<dbReference type="EMBL" id="KX494929">
    <property type="protein sequence ID" value="APW82378.1"/>
    <property type="molecule type" value="Genomic_DNA"/>
</dbReference>
<gene>
    <name evidence="2" type="primary">nad2_b</name>
</gene>
<organism evidence="2">
    <name type="scientific">Urostyla grandis</name>
    <dbReference type="NCBI Taxonomy" id="57509"/>
    <lineage>
        <taxon>Eukaryota</taxon>
        <taxon>Sar</taxon>
        <taxon>Alveolata</taxon>
        <taxon>Ciliophora</taxon>
        <taxon>Intramacronucleata</taxon>
        <taxon>Spirotrichea</taxon>
        <taxon>Stichotrichia</taxon>
        <taxon>Urostylida</taxon>
        <taxon>Urostylidae</taxon>
        <taxon>Urostyla</taxon>
    </lineage>
</organism>
<feature type="transmembrane region" description="Helical" evidence="1">
    <location>
        <begin position="73"/>
        <end position="94"/>
    </location>
</feature>
<geneLocation type="mitochondrion" evidence="2"/>
<protein>
    <submittedName>
        <fullName evidence="2">Nad2_b</fullName>
    </submittedName>
</protein>
<dbReference type="AlphaFoldDB" id="A0A2I4PEM4"/>
<evidence type="ECO:0000313" key="2">
    <source>
        <dbReference type="EMBL" id="APW82378.1"/>
    </source>
</evidence>
<keyword evidence="2" id="KW-0496">Mitochondrion</keyword>
<feature type="transmembrane region" description="Helical" evidence="1">
    <location>
        <begin position="106"/>
        <end position="129"/>
    </location>
</feature>
<feature type="transmembrane region" description="Helical" evidence="1">
    <location>
        <begin position="150"/>
        <end position="178"/>
    </location>
</feature>
<reference evidence="2" key="1">
    <citation type="submission" date="2016-07" db="EMBL/GenBank/DDBJ databases">
        <title>Mitochondrial genome evolution in Stichotrich ciliates.</title>
        <authorList>
            <person name="Chen X."/>
            <person name="Landweber L."/>
        </authorList>
    </citation>
    <scope>NUCLEOTIDE SEQUENCE</scope>
</reference>
<proteinExistence type="predicted"/>
<sequence length="179" mass="20497">MHQPPDVLRNVARDNPPPLFLNDSSLIVTTTLFIYLVFYNIALCLIFSTALLKLQQPDSTNLFLLFSRSTIQNFFLLIAFLSLAGIPPISGFFTKLLLVTLMMNEFFFLWFIIVTPVLLFGMFFYLSNLRHLLSYSALSREVRSYLRSSISFPLALSMLLLSGGILFDELITLILWLLL</sequence>
<keyword evidence="1" id="KW-0472">Membrane</keyword>
<keyword evidence="1" id="KW-1133">Transmembrane helix</keyword>
<keyword evidence="1" id="KW-0812">Transmembrane</keyword>
<evidence type="ECO:0000256" key="1">
    <source>
        <dbReference type="SAM" id="Phobius"/>
    </source>
</evidence>
<name>A0A2I4PEM4_9SPIT</name>
<accession>A0A2I4PEM4</accession>
<feature type="transmembrane region" description="Helical" evidence="1">
    <location>
        <begin position="26"/>
        <end position="52"/>
    </location>
</feature>